<dbReference type="KEGG" id="nnv:QNH39_18805"/>
<dbReference type="Proteomes" id="UP001178288">
    <property type="component" value="Chromosome"/>
</dbReference>
<evidence type="ECO:0000313" key="1">
    <source>
        <dbReference type="EMBL" id="WHY84686.1"/>
    </source>
</evidence>
<reference evidence="1" key="1">
    <citation type="submission" date="2023-05" db="EMBL/GenBank/DDBJ databases">
        <title>Comparative genomics of Bacillaceae isolates and their secondary metabolite potential.</title>
        <authorList>
            <person name="Song L."/>
            <person name="Nielsen L.J."/>
            <person name="Mohite O."/>
            <person name="Xu X."/>
            <person name="Weber T."/>
            <person name="Kovacs A.T."/>
        </authorList>
    </citation>
    <scope>NUCLEOTIDE SEQUENCE</scope>
    <source>
        <strain evidence="1">XLM17</strain>
    </source>
</reference>
<dbReference type="RefSeq" id="WP_066089997.1">
    <property type="nucleotide sequence ID" value="NZ_CP126114.1"/>
</dbReference>
<dbReference type="EMBL" id="CP126114">
    <property type="protein sequence ID" value="WHY84686.1"/>
    <property type="molecule type" value="Genomic_DNA"/>
</dbReference>
<protein>
    <recommendedName>
        <fullName evidence="3">Apea-like HEPN domain-containing protein</fullName>
    </recommendedName>
</protein>
<organism evidence="1 2">
    <name type="scientific">Neobacillus novalis</name>
    <dbReference type="NCBI Taxonomy" id="220687"/>
    <lineage>
        <taxon>Bacteria</taxon>
        <taxon>Bacillati</taxon>
        <taxon>Bacillota</taxon>
        <taxon>Bacilli</taxon>
        <taxon>Bacillales</taxon>
        <taxon>Bacillaceae</taxon>
        <taxon>Neobacillus</taxon>
    </lineage>
</organism>
<evidence type="ECO:0008006" key="3">
    <source>
        <dbReference type="Google" id="ProtNLM"/>
    </source>
</evidence>
<accession>A0AA95SEV5</accession>
<evidence type="ECO:0000313" key="2">
    <source>
        <dbReference type="Proteomes" id="UP001178288"/>
    </source>
</evidence>
<dbReference type="AlphaFoldDB" id="A0AA95SEV5"/>
<keyword evidence="2" id="KW-1185">Reference proteome</keyword>
<name>A0AA95SEV5_9BACI</name>
<sequence>MEINIGITSEQESNEFLRCLWAEMGKEFGKCGWNYAPNKKLIKNRIFFGFMDIGVSTDIAVSITYKERGTIKNIYFELPDKFDAIPKSMEFHHRIKAVVNNAKRNIGQYSSFQFAPIICLTLPLATYEGRYFKTEIVDDFYTRFRFEVKGYDRNQVGGNAVKKIIQVMEFLSVETNIPIWKEKYSENHGSLLKTEIFQEDNDFIDGYSIVDKKYIVLSMEGKLMLDKILSPDERDDENLELFLKACHHFYTARMYDAGLSENYSDDLLVIDDKTDYPLQSLDIELAISRRRGNSDTEIATTLYLSALEVLTLIDFKGENCSCCGQPKYQISKRVRSLVGHYLNDDVAKSLNDYYDKRSKYLHTGMKLTIDEPTTSIIPLLDMNEKSGCKIPIQVSLPNLREYVSYCMRKFYKENLI</sequence>
<gene>
    <name evidence="1" type="ORF">QNH39_18805</name>
</gene>
<proteinExistence type="predicted"/>